<organism evidence="2 3">
    <name type="scientific">Pseudonocardia kunmingensis</name>
    <dbReference type="NCBI Taxonomy" id="630975"/>
    <lineage>
        <taxon>Bacteria</taxon>
        <taxon>Bacillati</taxon>
        <taxon>Actinomycetota</taxon>
        <taxon>Actinomycetes</taxon>
        <taxon>Pseudonocardiales</taxon>
        <taxon>Pseudonocardiaceae</taxon>
        <taxon>Pseudonocardia</taxon>
    </lineage>
</organism>
<reference evidence="2 3" key="1">
    <citation type="submission" date="2019-06" db="EMBL/GenBank/DDBJ databases">
        <title>Sequencing the genomes of 1000 actinobacteria strains.</title>
        <authorList>
            <person name="Klenk H.-P."/>
        </authorList>
    </citation>
    <scope>NUCLEOTIDE SEQUENCE [LARGE SCALE GENOMIC DNA]</scope>
    <source>
        <strain evidence="2 3">DSM 45301</strain>
    </source>
</reference>
<dbReference type="PANTHER" id="PTHR38011:SF11">
    <property type="entry name" value="2,5-DIAMINO-6-RIBOSYLAMINO-4(3H)-PYRIMIDINONE 5'-PHOSPHATE REDUCTASE"/>
    <property type="match status" value="1"/>
</dbReference>
<dbReference type="Gene3D" id="3.40.430.10">
    <property type="entry name" value="Dihydrofolate Reductase, subunit A"/>
    <property type="match status" value="1"/>
</dbReference>
<dbReference type="OrthoDB" id="7342392at2"/>
<dbReference type="AlphaFoldDB" id="A0A543D4M4"/>
<sequence>MRKLVVSIHSTANNIVTGPPSGDETDFMQWAHPGIEDSLDRFLESLDGVDTILLGRGTYEDLVRKWPLVGEWPDVSDVALRIGEKINTTQKVVVTGRHPLGTLAWGGFEPPIQITGAAVAEQIEELRRRDGGDIITFGSPVLVQSLTNAGLVDEYRIIVHPVLVNEGRRLFDDLEGRTDLRLVGVDTFAGGAMLVTYAPTRS</sequence>
<dbReference type="InterPro" id="IPR024072">
    <property type="entry name" value="DHFR-like_dom_sf"/>
</dbReference>
<name>A0A543D4M4_9PSEU</name>
<dbReference type="Pfam" id="PF01872">
    <property type="entry name" value="RibD_C"/>
    <property type="match status" value="1"/>
</dbReference>
<dbReference type="Proteomes" id="UP000315677">
    <property type="component" value="Unassembled WGS sequence"/>
</dbReference>
<dbReference type="InterPro" id="IPR002734">
    <property type="entry name" value="RibDG_C"/>
</dbReference>
<accession>A0A543D4M4</accession>
<evidence type="ECO:0000259" key="1">
    <source>
        <dbReference type="Pfam" id="PF01872"/>
    </source>
</evidence>
<dbReference type="InterPro" id="IPR050765">
    <property type="entry name" value="Riboflavin_Biosynth_HTPR"/>
</dbReference>
<dbReference type="PANTHER" id="PTHR38011">
    <property type="entry name" value="DIHYDROFOLATE REDUCTASE FAMILY PROTEIN (AFU_ORTHOLOGUE AFUA_8G06820)"/>
    <property type="match status" value="1"/>
</dbReference>
<protein>
    <submittedName>
        <fullName evidence="2">Dihydrofolate reductase</fullName>
    </submittedName>
</protein>
<comment type="caution">
    <text evidence="2">The sequence shown here is derived from an EMBL/GenBank/DDBJ whole genome shotgun (WGS) entry which is preliminary data.</text>
</comment>
<dbReference type="EMBL" id="VFPA01000005">
    <property type="protein sequence ID" value="TQM04297.1"/>
    <property type="molecule type" value="Genomic_DNA"/>
</dbReference>
<dbReference type="RefSeq" id="WP_142061575.1">
    <property type="nucleotide sequence ID" value="NZ_VFPA01000005.1"/>
</dbReference>
<dbReference type="GO" id="GO:0008703">
    <property type="term" value="F:5-amino-6-(5-phosphoribosylamino)uracil reductase activity"/>
    <property type="evidence" value="ECO:0007669"/>
    <property type="project" value="InterPro"/>
</dbReference>
<evidence type="ECO:0000313" key="2">
    <source>
        <dbReference type="EMBL" id="TQM04297.1"/>
    </source>
</evidence>
<proteinExistence type="predicted"/>
<dbReference type="GO" id="GO:0009231">
    <property type="term" value="P:riboflavin biosynthetic process"/>
    <property type="evidence" value="ECO:0007669"/>
    <property type="project" value="InterPro"/>
</dbReference>
<dbReference type="SUPFAM" id="SSF53597">
    <property type="entry name" value="Dihydrofolate reductase-like"/>
    <property type="match status" value="1"/>
</dbReference>
<keyword evidence="3" id="KW-1185">Reference proteome</keyword>
<feature type="domain" description="Bacterial bifunctional deaminase-reductase C-terminal" evidence="1">
    <location>
        <begin position="38"/>
        <end position="192"/>
    </location>
</feature>
<evidence type="ECO:0000313" key="3">
    <source>
        <dbReference type="Proteomes" id="UP000315677"/>
    </source>
</evidence>
<gene>
    <name evidence="2" type="ORF">FB558_7330</name>
</gene>